<reference evidence="2" key="1">
    <citation type="submission" date="2021-12" db="EMBL/GenBank/DDBJ databases">
        <authorList>
            <person name="King R."/>
        </authorList>
    </citation>
    <scope>NUCLEOTIDE SEQUENCE</scope>
</reference>
<dbReference type="Gene3D" id="3.40.1000.30">
    <property type="match status" value="1"/>
</dbReference>
<dbReference type="SUPFAM" id="SSF81383">
    <property type="entry name" value="F-box domain"/>
    <property type="match status" value="1"/>
</dbReference>
<dbReference type="PROSITE" id="PS50181">
    <property type="entry name" value="FBOX"/>
    <property type="match status" value="1"/>
</dbReference>
<dbReference type="InterPro" id="IPR001810">
    <property type="entry name" value="F-box_dom"/>
</dbReference>
<dbReference type="Gene3D" id="1.20.1280.50">
    <property type="match status" value="1"/>
</dbReference>
<dbReference type="OrthoDB" id="101791at2759"/>
<protein>
    <recommendedName>
        <fullName evidence="1">F-box domain-containing protein</fullName>
    </recommendedName>
</protein>
<dbReference type="EMBL" id="OU893339">
    <property type="protein sequence ID" value="CAG9795521.1"/>
    <property type="molecule type" value="Genomic_DNA"/>
</dbReference>
<dbReference type="InterPro" id="IPR036047">
    <property type="entry name" value="F-box-like_dom_sf"/>
</dbReference>
<evidence type="ECO:0000313" key="3">
    <source>
        <dbReference type="Proteomes" id="UP001153714"/>
    </source>
</evidence>
<dbReference type="AlphaFoldDB" id="A0A9N9RFB2"/>
<accession>A0A9N9RFB2</accession>
<dbReference type="Pfam" id="PF12937">
    <property type="entry name" value="F-box-like"/>
    <property type="match status" value="1"/>
</dbReference>
<proteinExistence type="predicted"/>
<evidence type="ECO:0000259" key="1">
    <source>
        <dbReference type="PROSITE" id="PS50181"/>
    </source>
</evidence>
<name>A0A9N9RFB2_9NEOP</name>
<dbReference type="SMART" id="SM00256">
    <property type="entry name" value="FBOX"/>
    <property type="match status" value="1"/>
</dbReference>
<gene>
    <name evidence="2" type="ORF">DIATSA_LOCUS12779</name>
</gene>
<evidence type="ECO:0000313" key="2">
    <source>
        <dbReference type="EMBL" id="CAG9795521.1"/>
    </source>
</evidence>
<organism evidence="2 3">
    <name type="scientific">Diatraea saccharalis</name>
    <name type="common">sugarcane borer</name>
    <dbReference type="NCBI Taxonomy" id="40085"/>
    <lineage>
        <taxon>Eukaryota</taxon>
        <taxon>Metazoa</taxon>
        <taxon>Ecdysozoa</taxon>
        <taxon>Arthropoda</taxon>
        <taxon>Hexapoda</taxon>
        <taxon>Insecta</taxon>
        <taxon>Pterygota</taxon>
        <taxon>Neoptera</taxon>
        <taxon>Endopterygota</taxon>
        <taxon>Lepidoptera</taxon>
        <taxon>Glossata</taxon>
        <taxon>Ditrysia</taxon>
        <taxon>Pyraloidea</taxon>
        <taxon>Crambidae</taxon>
        <taxon>Crambinae</taxon>
        <taxon>Diatraea</taxon>
    </lineage>
</organism>
<dbReference type="Proteomes" id="UP001153714">
    <property type="component" value="Chromosome 8"/>
</dbReference>
<reference evidence="2" key="2">
    <citation type="submission" date="2022-10" db="EMBL/GenBank/DDBJ databases">
        <authorList>
            <consortium name="ENA_rothamsted_submissions"/>
            <consortium name="culmorum"/>
            <person name="King R."/>
        </authorList>
    </citation>
    <scope>NUCLEOTIDE SEQUENCE</scope>
</reference>
<sequence>MEEKYSISLVNKELPPQFRQTVSAIIDTLINPECLKWDLFIALLLIIMKENNFHLLKTTEGNAISVEDYILNRKTIRSTIRETVFVLDGFQSMPFKVIICPLNDLALIIATIPDMHIETYTHCVKINRYINISTLGIPSDYINLKELITILGDRIVNPIKGSILNYHKYPSPNLFGLPDDIVHKILLYLAVKDVLYVGETCKKLYRIVKEDRLWYRICNRDFPGENKDEADSWFDVYIKLYVSERNEIWKNRYYGTSGYRECSHISDYMRRISNSRWEVIL</sequence>
<feature type="domain" description="F-box" evidence="1">
    <location>
        <begin position="171"/>
        <end position="217"/>
    </location>
</feature>
<keyword evidence="3" id="KW-1185">Reference proteome</keyword>